<evidence type="ECO:0000313" key="2">
    <source>
        <dbReference type="EMBL" id="TKK67691.1"/>
    </source>
</evidence>
<dbReference type="RefSeq" id="WP_137262256.1">
    <property type="nucleotide sequence ID" value="NZ_SZQL01000010.1"/>
</dbReference>
<gene>
    <name evidence="2" type="ORF">FC093_13140</name>
</gene>
<organism evidence="2 3">
    <name type="scientific">Ilyomonas limi</name>
    <dbReference type="NCBI Taxonomy" id="2575867"/>
    <lineage>
        <taxon>Bacteria</taxon>
        <taxon>Pseudomonadati</taxon>
        <taxon>Bacteroidota</taxon>
        <taxon>Chitinophagia</taxon>
        <taxon>Chitinophagales</taxon>
        <taxon>Chitinophagaceae</taxon>
        <taxon>Ilyomonas</taxon>
    </lineage>
</organism>
<feature type="chain" id="PRO_5020500751" evidence="1">
    <location>
        <begin position="21"/>
        <end position="177"/>
    </location>
</feature>
<reference evidence="2 3" key="1">
    <citation type="submission" date="2019-05" db="EMBL/GenBank/DDBJ databases">
        <title>Panacibacter sp. strain 17mud1-8 Genome sequencing and assembly.</title>
        <authorList>
            <person name="Chhetri G."/>
        </authorList>
    </citation>
    <scope>NUCLEOTIDE SEQUENCE [LARGE SCALE GENOMIC DNA]</scope>
    <source>
        <strain evidence="2 3">17mud1-8</strain>
    </source>
</reference>
<proteinExistence type="predicted"/>
<keyword evidence="3" id="KW-1185">Reference proteome</keyword>
<evidence type="ECO:0000256" key="1">
    <source>
        <dbReference type="SAM" id="SignalP"/>
    </source>
</evidence>
<dbReference type="OrthoDB" id="677309at2"/>
<name>A0A4U3KYA3_9BACT</name>
<comment type="caution">
    <text evidence="2">The sequence shown here is derived from an EMBL/GenBank/DDBJ whole genome shotgun (WGS) entry which is preliminary data.</text>
</comment>
<protein>
    <submittedName>
        <fullName evidence="2">Porin family protein</fullName>
    </submittedName>
</protein>
<sequence>MKKIFLAIVLIAAVTVGANAQKGTKQISAGVELGLPAGAFGDAAKVGFGVNGKAIFGITDNGAITATTGFSNFGYKYYSSSNVSIIPILGGYRHDFGGSVKGLYAEPQIGAGIYMSKFGTGSYKSKDSEVNFTWALGGGYVYDNFDFGLRYQRAQGEGGGAGFFALKVAYNFPLAGK</sequence>
<dbReference type="AlphaFoldDB" id="A0A4U3KYA3"/>
<keyword evidence="1" id="KW-0732">Signal</keyword>
<dbReference type="Proteomes" id="UP000305848">
    <property type="component" value="Unassembled WGS sequence"/>
</dbReference>
<evidence type="ECO:0000313" key="3">
    <source>
        <dbReference type="Proteomes" id="UP000305848"/>
    </source>
</evidence>
<feature type="signal peptide" evidence="1">
    <location>
        <begin position="1"/>
        <end position="20"/>
    </location>
</feature>
<dbReference type="EMBL" id="SZQL01000010">
    <property type="protein sequence ID" value="TKK67691.1"/>
    <property type="molecule type" value="Genomic_DNA"/>
</dbReference>
<accession>A0A4U3KYA3</accession>